<evidence type="ECO:0000313" key="4">
    <source>
        <dbReference type="WBParaSite" id="ACRNAN_scaffold19835.g19040.t1"/>
    </source>
</evidence>
<dbReference type="Gene3D" id="3.90.180.10">
    <property type="entry name" value="Medium-chain alcohol dehydrogenases, catalytic domain"/>
    <property type="match status" value="1"/>
</dbReference>
<dbReference type="GO" id="GO:0003960">
    <property type="term" value="F:quinone reductase (NADPH) activity"/>
    <property type="evidence" value="ECO:0007669"/>
    <property type="project" value="TreeGrafter"/>
</dbReference>
<dbReference type="WBParaSite" id="ACRNAN_scaffold19835.g19040.t1">
    <property type="protein sequence ID" value="ACRNAN_scaffold19835.g19040.t1"/>
    <property type="gene ID" value="ACRNAN_scaffold19835.g19040"/>
</dbReference>
<dbReference type="PANTHER" id="PTHR44154:SF1">
    <property type="entry name" value="QUINONE OXIDOREDUCTASE"/>
    <property type="match status" value="1"/>
</dbReference>
<dbReference type="AlphaFoldDB" id="A0A914D7K1"/>
<accession>A0A914D7K1</accession>
<reference evidence="4" key="1">
    <citation type="submission" date="2022-11" db="UniProtKB">
        <authorList>
            <consortium name="WormBaseParasite"/>
        </authorList>
    </citation>
    <scope>IDENTIFICATION</scope>
</reference>
<dbReference type="GO" id="GO:0003730">
    <property type="term" value="F:mRNA 3'-UTR binding"/>
    <property type="evidence" value="ECO:0007669"/>
    <property type="project" value="TreeGrafter"/>
</dbReference>
<sequence>VLVRVKASSVNPVDTYIRAGQYAQLPELPYTPGRDGSGIVEQIGKEVQNFKVGDSVWFTRPTTGSSAEFAVVEDTLFLLPEGNCNTKTRDAKNILFKIRGSIVLSHVESPGSEVLDMCKKPQEFGNNSLVSKMGASRE</sequence>
<dbReference type="GO" id="GO:0070402">
    <property type="term" value="F:NADPH binding"/>
    <property type="evidence" value="ECO:0007669"/>
    <property type="project" value="TreeGrafter"/>
</dbReference>
<keyword evidence="3" id="KW-1185">Reference proteome</keyword>
<dbReference type="InterPro" id="IPR011032">
    <property type="entry name" value="GroES-like_sf"/>
</dbReference>
<protein>
    <submittedName>
        <fullName evidence="4">Alcohol dehydrogenase-like N-terminal domain-containing protein</fullName>
    </submittedName>
</protein>
<proteinExistence type="predicted"/>
<feature type="domain" description="Alcohol dehydrogenase-like N-terminal" evidence="2">
    <location>
        <begin position="1"/>
        <end position="59"/>
    </location>
</feature>
<dbReference type="Proteomes" id="UP000887540">
    <property type="component" value="Unplaced"/>
</dbReference>
<dbReference type="Pfam" id="PF08240">
    <property type="entry name" value="ADH_N"/>
    <property type="match status" value="1"/>
</dbReference>
<dbReference type="GO" id="GO:0005829">
    <property type="term" value="C:cytosol"/>
    <property type="evidence" value="ECO:0007669"/>
    <property type="project" value="TreeGrafter"/>
</dbReference>
<dbReference type="PANTHER" id="PTHR44154">
    <property type="entry name" value="QUINONE OXIDOREDUCTASE"/>
    <property type="match status" value="1"/>
</dbReference>
<keyword evidence="1" id="KW-0521">NADP</keyword>
<evidence type="ECO:0000256" key="1">
    <source>
        <dbReference type="ARBA" id="ARBA00022857"/>
    </source>
</evidence>
<dbReference type="SUPFAM" id="SSF50129">
    <property type="entry name" value="GroES-like"/>
    <property type="match status" value="1"/>
</dbReference>
<organism evidence="3 4">
    <name type="scientific">Acrobeloides nanus</name>
    <dbReference type="NCBI Taxonomy" id="290746"/>
    <lineage>
        <taxon>Eukaryota</taxon>
        <taxon>Metazoa</taxon>
        <taxon>Ecdysozoa</taxon>
        <taxon>Nematoda</taxon>
        <taxon>Chromadorea</taxon>
        <taxon>Rhabditida</taxon>
        <taxon>Tylenchina</taxon>
        <taxon>Cephalobomorpha</taxon>
        <taxon>Cephaloboidea</taxon>
        <taxon>Cephalobidae</taxon>
        <taxon>Acrobeloides</taxon>
    </lineage>
</organism>
<name>A0A914D7K1_9BILA</name>
<evidence type="ECO:0000259" key="2">
    <source>
        <dbReference type="Pfam" id="PF08240"/>
    </source>
</evidence>
<dbReference type="InterPro" id="IPR051603">
    <property type="entry name" value="Zinc-ADH_QOR/CCCR"/>
</dbReference>
<dbReference type="InterPro" id="IPR013154">
    <property type="entry name" value="ADH-like_N"/>
</dbReference>
<evidence type="ECO:0000313" key="3">
    <source>
        <dbReference type="Proteomes" id="UP000887540"/>
    </source>
</evidence>